<organism evidence="2 3">
    <name type="scientific">Bacillus bruguierae</name>
    <dbReference type="NCBI Taxonomy" id="3127667"/>
    <lineage>
        <taxon>Bacteria</taxon>
        <taxon>Bacillati</taxon>
        <taxon>Bacillota</taxon>
        <taxon>Bacilli</taxon>
        <taxon>Bacillales</taxon>
        <taxon>Bacillaceae</taxon>
        <taxon>Bacillus</taxon>
    </lineage>
</organism>
<dbReference type="InterPro" id="IPR000182">
    <property type="entry name" value="GNAT_dom"/>
</dbReference>
<dbReference type="SUPFAM" id="SSF55729">
    <property type="entry name" value="Acyl-CoA N-acyltransferases (Nat)"/>
    <property type="match status" value="1"/>
</dbReference>
<gene>
    <name evidence="2" type="ORF">WAZ07_06630</name>
</gene>
<evidence type="ECO:0000313" key="2">
    <source>
        <dbReference type="EMBL" id="MEI4801005.1"/>
    </source>
</evidence>
<accession>A0ABU8FH24</accession>
<evidence type="ECO:0000259" key="1">
    <source>
        <dbReference type="PROSITE" id="PS51186"/>
    </source>
</evidence>
<proteinExistence type="predicted"/>
<dbReference type="EMBL" id="JBAWSX010000002">
    <property type="protein sequence ID" value="MEI4801005.1"/>
    <property type="molecule type" value="Genomic_DNA"/>
</dbReference>
<keyword evidence="3" id="KW-1185">Reference proteome</keyword>
<dbReference type="Pfam" id="PF13302">
    <property type="entry name" value="Acetyltransf_3"/>
    <property type="match status" value="1"/>
</dbReference>
<dbReference type="InterPro" id="IPR051531">
    <property type="entry name" value="N-acetyltransferase"/>
</dbReference>
<feature type="domain" description="N-acetyltransferase" evidence="1">
    <location>
        <begin position="8"/>
        <end position="151"/>
    </location>
</feature>
<dbReference type="PANTHER" id="PTHR43792">
    <property type="entry name" value="GNAT FAMILY, PUTATIVE (AFU_ORTHOLOGUE AFUA_3G00765)-RELATED-RELATED"/>
    <property type="match status" value="1"/>
</dbReference>
<dbReference type="Gene3D" id="3.40.630.30">
    <property type="match status" value="1"/>
</dbReference>
<evidence type="ECO:0000313" key="3">
    <source>
        <dbReference type="Proteomes" id="UP001372526"/>
    </source>
</evidence>
<dbReference type="PANTHER" id="PTHR43792:SF13">
    <property type="entry name" value="ACETYLTRANSFERASE"/>
    <property type="match status" value="1"/>
</dbReference>
<reference evidence="2 3" key="1">
    <citation type="submission" date="2024-01" db="EMBL/GenBank/DDBJ databases">
        <title>Seven novel Bacillus-like species.</title>
        <authorList>
            <person name="Liu G."/>
        </authorList>
    </citation>
    <scope>NUCLEOTIDE SEQUENCE [LARGE SCALE GENOMIC DNA]</scope>
    <source>
        <strain evidence="2 3">FJAT-51639</strain>
    </source>
</reference>
<dbReference type="Proteomes" id="UP001372526">
    <property type="component" value="Unassembled WGS sequence"/>
</dbReference>
<dbReference type="RefSeq" id="WP_090912146.1">
    <property type="nucleotide sequence ID" value="NZ_JBAWSX010000002.1"/>
</dbReference>
<comment type="caution">
    <text evidence="2">The sequence shown here is derived from an EMBL/GenBank/DDBJ whole genome shotgun (WGS) entry which is preliminary data.</text>
</comment>
<dbReference type="PROSITE" id="PS51186">
    <property type="entry name" value="GNAT"/>
    <property type="match status" value="1"/>
</dbReference>
<dbReference type="InterPro" id="IPR016181">
    <property type="entry name" value="Acyl_CoA_acyltransferase"/>
</dbReference>
<name>A0ABU8FH24_9BACI</name>
<sequence length="151" mass="17370">MKLETKRLSIIPCTEETVEIAINQKYDNGPQISNYLRKLKEDSSLLYWGTWLVIRKPDGVVIGDIGFKGKPDKNKEVEVGYGFLENYWNNGYATESVGALIQWAFETSKVDRIIAETLHDNHGSIRVLEKLNMKKIDTTETMINWKIDKFA</sequence>
<protein>
    <submittedName>
        <fullName evidence="2">GNAT family N-acetyltransferase</fullName>
    </submittedName>
</protein>